<reference evidence="1 2" key="1">
    <citation type="journal article" date="2022" name="Plant J.">
        <title>Chromosome-level genome of Camellia lanceoleosa provides a valuable resource for understanding genome evolution and self-incompatibility.</title>
        <authorList>
            <person name="Gong W."/>
            <person name="Xiao S."/>
            <person name="Wang L."/>
            <person name="Liao Z."/>
            <person name="Chang Y."/>
            <person name="Mo W."/>
            <person name="Hu G."/>
            <person name="Li W."/>
            <person name="Zhao G."/>
            <person name="Zhu H."/>
            <person name="Hu X."/>
            <person name="Ji K."/>
            <person name="Xiang X."/>
            <person name="Song Q."/>
            <person name="Yuan D."/>
            <person name="Jin S."/>
            <person name="Zhang L."/>
        </authorList>
    </citation>
    <scope>NUCLEOTIDE SEQUENCE [LARGE SCALE GENOMIC DNA]</scope>
    <source>
        <strain evidence="1">SQ_2022a</strain>
    </source>
</reference>
<sequence>MTDRSRIGVIVGSGCGGIGSCSSTVDAVLKQEYEKASFLYSTTNVGSALLAMETGFMEPTYSITKACSSANYCFYAAANHIKTAEVDIMVAGGTEAGVLPCGVSGFMACKALSRRNNEPKKLQDHGIKIVMALS</sequence>
<comment type="caution">
    <text evidence="1">The sequence shown here is derived from an EMBL/GenBank/DDBJ whole genome shotgun (WGS) entry which is preliminary data.</text>
</comment>
<accession>A0ACC0J3C5</accession>
<evidence type="ECO:0000313" key="2">
    <source>
        <dbReference type="Proteomes" id="UP001060215"/>
    </source>
</evidence>
<name>A0ACC0J3C5_9ERIC</name>
<proteinExistence type="predicted"/>
<evidence type="ECO:0000313" key="1">
    <source>
        <dbReference type="EMBL" id="KAI8031913.1"/>
    </source>
</evidence>
<gene>
    <name evidence="1" type="ORF">LOK49_LG01G01740</name>
</gene>
<protein>
    <submittedName>
        <fullName evidence="1">Uncharacterized protein</fullName>
    </submittedName>
</protein>
<keyword evidence="2" id="KW-1185">Reference proteome</keyword>
<organism evidence="1 2">
    <name type="scientific">Camellia lanceoleosa</name>
    <dbReference type="NCBI Taxonomy" id="1840588"/>
    <lineage>
        <taxon>Eukaryota</taxon>
        <taxon>Viridiplantae</taxon>
        <taxon>Streptophyta</taxon>
        <taxon>Embryophyta</taxon>
        <taxon>Tracheophyta</taxon>
        <taxon>Spermatophyta</taxon>
        <taxon>Magnoliopsida</taxon>
        <taxon>eudicotyledons</taxon>
        <taxon>Gunneridae</taxon>
        <taxon>Pentapetalae</taxon>
        <taxon>asterids</taxon>
        <taxon>Ericales</taxon>
        <taxon>Theaceae</taxon>
        <taxon>Camellia</taxon>
    </lineage>
</organism>
<dbReference type="Proteomes" id="UP001060215">
    <property type="component" value="Chromosome 1"/>
</dbReference>
<dbReference type="EMBL" id="CM045758">
    <property type="protein sequence ID" value="KAI8031913.1"/>
    <property type="molecule type" value="Genomic_DNA"/>
</dbReference>